<dbReference type="Gene3D" id="3.30.70.1320">
    <property type="entry name" value="Multidrug efflux transporter AcrB pore domain like"/>
    <property type="match status" value="1"/>
</dbReference>
<keyword evidence="2" id="KW-0812">Transmembrane</keyword>
<dbReference type="Pfam" id="PF00873">
    <property type="entry name" value="ACR_tran"/>
    <property type="match status" value="1"/>
</dbReference>
<evidence type="ECO:0000256" key="2">
    <source>
        <dbReference type="SAM" id="Phobius"/>
    </source>
</evidence>
<evidence type="ECO:0000256" key="1">
    <source>
        <dbReference type="SAM" id="Coils"/>
    </source>
</evidence>
<dbReference type="Gene3D" id="3.30.70.1440">
    <property type="entry name" value="Multidrug efflux transporter AcrB pore domain"/>
    <property type="match status" value="1"/>
</dbReference>
<dbReference type="EMBL" id="QJKK01000006">
    <property type="protein sequence ID" value="RAL23343.1"/>
    <property type="molecule type" value="Genomic_DNA"/>
</dbReference>
<dbReference type="SUPFAM" id="SSF82693">
    <property type="entry name" value="Multidrug efflux transporter AcrB pore domain, PN1, PN2, PC1 and PC2 subdomains"/>
    <property type="match status" value="3"/>
</dbReference>
<feature type="transmembrane region" description="Helical" evidence="2">
    <location>
        <begin position="897"/>
        <end position="918"/>
    </location>
</feature>
<keyword evidence="2" id="KW-0472">Membrane</keyword>
<dbReference type="InterPro" id="IPR001036">
    <property type="entry name" value="Acrflvin-R"/>
</dbReference>
<dbReference type="SUPFAM" id="SSF82866">
    <property type="entry name" value="Multidrug efflux transporter AcrB transmembrane domain"/>
    <property type="match status" value="2"/>
</dbReference>
<keyword evidence="1" id="KW-0175">Coiled coil</keyword>
<name>A0A364K3E5_9BACL</name>
<accession>A0A364K3E5</accession>
<dbReference type="PANTHER" id="PTHR32063:SF0">
    <property type="entry name" value="SWARMING MOTILITY PROTEIN SWRC"/>
    <property type="match status" value="1"/>
</dbReference>
<dbReference type="Gene3D" id="3.30.70.1430">
    <property type="entry name" value="Multidrug efflux transporter AcrB pore domain"/>
    <property type="match status" value="2"/>
</dbReference>
<sequence>MSRLTNWSLKNGTAIIILCILILVGGFFSMTQIKQEIMPNVSFPSLWIQINTPGQSAEDNEKEITKTLEDQILASNEAEEVLSTTSSQGVSLEVKYPYGTDLDKAKNKLESIINGLKLPEQSESMVSGSESANNLVSYFALTSKNYDQLQKKVEDKILPEIKKVNGVAKVDISGLKERKWIIELNESKAKSKGISTQDIKQALNNKNINSTVGIVENKGKTIPIDINESIKNVNDLKKVTVMSSQTSAMSDPKALAPVKLGDIATIKQSNEAEEISRINGEHSLVIIVNKETKANTVQVAKSVEKVINKYKTQDKFNVFTLANLGKEIETSISKLVKEGLFGALFTVVVIAIFLRSFRATMISIISLPISIFVTIFLLDKMGYTLNVMSLGGLAVAIGRIVDDSIVVIENIYRWIQEKGDRLSRKEITIRATKEVMTAVASSTFVTCVVFLPIAFIGGFVGELFRPFSFAVAFSILASLLVAIMLIPLLGKRFFTKVKHKEEDGKLVHGYEKLLRGALNRKGLVLTLSVILLIASFFLVPMLGFSLMPAGSSTNLSVTLKLPKKASLEQTDKITQKIEDYLKKRKEVEYSSAEVGLQNEKRVDNEARIVVKLKKGYNADQMMGSLQKEVSNLVKAEMSDSTVKVEEFGQGNAAEGNNVDIEMYSENQFALEKAAKLVEELLSKNDQLKNVKNEMNEVQTKWTLELNQKGRDMGLDLQQLSMMIAERIHPVEIVDYKIGQEKMDLTVRYKEKIDTKAKLLNTKILTPSGEKALKEVAKVNDNKTPIAINRQDGRTLATVTAQVKGQDVRGVTEAVKADVSNLKLPEGVQVKTGGGSEQIDEEFSQMGMAMLIAVGLVFFILSMTFNGILTPIVILTSILFVPVGSFSFLLITKQSLSLSAMIGLLMLIGIVVTNAVVLLDRVETNRKNGMEINDAIVEAGKVRLRPILMTAVATICALIPLALSGDVESVSAALISKGLAITVIGGLTTSTLLTLIVVPSLYRALEKFRRNKEELQPKKNHLPNLSNVVGS</sequence>
<feature type="coiled-coil region" evidence="1">
    <location>
        <begin position="670"/>
        <end position="700"/>
    </location>
</feature>
<dbReference type="Gene3D" id="1.20.1640.10">
    <property type="entry name" value="Multidrug efflux transporter AcrB transmembrane domain"/>
    <property type="match status" value="2"/>
</dbReference>
<organism evidence="3 4">
    <name type="scientific">Thermoflavimicrobium daqui</name>
    <dbReference type="NCBI Taxonomy" id="2137476"/>
    <lineage>
        <taxon>Bacteria</taxon>
        <taxon>Bacillati</taxon>
        <taxon>Bacillota</taxon>
        <taxon>Bacilli</taxon>
        <taxon>Bacillales</taxon>
        <taxon>Thermoactinomycetaceae</taxon>
        <taxon>Thermoflavimicrobium</taxon>
    </lineage>
</organism>
<dbReference type="RefSeq" id="WP_113659328.1">
    <property type="nucleotide sequence ID" value="NZ_KZ845668.1"/>
</dbReference>
<feature type="transmembrane region" description="Helical" evidence="2">
    <location>
        <begin position="360"/>
        <end position="378"/>
    </location>
</feature>
<proteinExistence type="predicted"/>
<feature type="transmembrane region" description="Helical" evidence="2">
    <location>
        <begin position="12"/>
        <end position="30"/>
    </location>
</feature>
<feature type="transmembrane region" description="Helical" evidence="2">
    <location>
        <begin position="978"/>
        <end position="1001"/>
    </location>
</feature>
<dbReference type="PANTHER" id="PTHR32063">
    <property type="match status" value="1"/>
</dbReference>
<feature type="transmembrane region" description="Helical" evidence="2">
    <location>
        <begin position="467"/>
        <end position="490"/>
    </location>
</feature>
<dbReference type="Proteomes" id="UP000251213">
    <property type="component" value="Unassembled WGS sequence"/>
</dbReference>
<dbReference type="AlphaFoldDB" id="A0A364K3E5"/>
<feature type="transmembrane region" description="Helical" evidence="2">
    <location>
        <begin position="946"/>
        <end position="966"/>
    </location>
</feature>
<dbReference type="Gene3D" id="3.30.2090.10">
    <property type="entry name" value="Multidrug efflux transporter AcrB TolC docking domain, DN and DC subdomains"/>
    <property type="match status" value="2"/>
</dbReference>
<reference evidence="3 4" key="1">
    <citation type="submission" date="2018-06" db="EMBL/GenBank/DDBJ databases">
        <title>Thermoflavimicrobium daqus sp. nov., a thermophilic microbe isolated from Moutai-flavour Daqu.</title>
        <authorList>
            <person name="Wang X."/>
            <person name="Zhou H."/>
        </authorList>
    </citation>
    <scope>NUCLEOTIDE SEQUENCE [LARGE SCALE GENOMIC DNA]</scope>
    <source>
        <strain evidence="3 4">FBKL4.011</strain>
    </source>
</reference>
<feature type="transmembrane region" description="Helical" evidence="2">
    <location>
        <begin position="845"/>
        <end position="864"/>
    </location>
</feature>
<keyword evidence="2" id="KW-1133">Transmembrane helix</keyword>
<dbReference type="PRINTS" id="PR00702">
    <property type="entry name" value="ACRIFLAVINRP"/>
</dbReference>
<evidence type="ECO:0000313" key="4">
    <source>
        <dbReference type="Proteomes" id="UP000251213"/>
    </source>
</evidence>
<dbReference type="GO" id="GO:0042910">
    <property type="term" value="F:xenobiotic transmembrane transporter activity"/>
    <property type="evidence" value="ECO:0007669"/>
    <property type="project" value="TreeGrafter"/>
</dbReference>
<feature type="transmembrane region" description="Helical" evidence="2">
    <location>
        <begin position="435"/>
        <end position="461"/>
    </location>
</feature>
<protein>
    <submittedName>
        <fullName evidence="3">AcrB/AcrD/AcrF family protein</fullName>
    </submittedName>
</protein>
<gene>
    <name evidence="3" type="ORF">DL897_11670</name>
</gene>
<dbReference type="OrthoDB" id="9757876at2"/>
<comment type="caution">
    <text evidence="3">The sequence shown here is derived from an EMBL/GenBank/DDBJ whole genome shotgun (WGS) entry which is preliminary data.</text>
</comment>
<feature type="transmembrane region" description="Helical" evidence="2">
    <location>
        <begin position="871"/>
        <end position="891"/>
    </location>
</feature>
<feature type="transmembrane region" description="Helical" evidence="2">
    <location>
        <begin position="522"/>
        <end position="547"/>
    </location>
</feature>
<dbReference type="GO" id="GO:0005886">
    <property type="term" value="C:plasma membrane"/>
    <property type="evidence" value="ECO:0007669"/>
    <property type="project" value="TreeGrafter"/>
</dbReference>
<dbReference type="InterPro" id="IPR027463">
    <property type="entry name" value="AcrB_DN_DC_subdom"/>
</dbReference>
<reference evidence="3 4" key="2">
    <citation type="submission" date="2018-06" db="EMBL/GenBank/DDBJ databases">
        <authorList>
            <person name="Zhirakovskaya E."/>
        </authorList>
    </citation>
    <scope>NUCLEOTIDE SEQUENCE [LARGE SCALE GENOMIC DNA]</scope>
    <source>
        <strain evidence="3 4">FBKL4.011</strain>
    </source>
</reference>
<dbReference type="SUPFAM" id="SSF82714">
    <property type="entry name" value="Multidrug efflux transporter AcrB TolC docking domain, DN and DC subdomains"/>
    <property type="match status" value="1"/>
</dbReference>
<evidence type="ECO:0000313" key="3">
    <source>
        <dbReference type="EMBL" id="RAL23343.1"/>
    </source>
</evidence>
<keyword evidence="4" id="KW-1185">Reference proteome</keyword>